<dbReference type="Pfam" id="PF03631">
    <property type="entry name" value="Virul_fac_BrkB"/>
    <property type="match status" value="1"/>
</dbReference>
<name>A0A9X3WUV3_9BACI</name>
<dbReference type="InterPro" id="IPR017039">
    <property type="entry name" value="Virul_fac_BrkB"/>
</dbReference>
<feature type="transmembrane region" description="Helical" evidence="6">
    <location>
        <begin position="20"/>
        <end position="51"/>
    </location>
</feature>
<dbReference type="GO" id="GO:0005886">
    <property type="term" value="C:plasma membrane"/>
    <property type="evidence" value="ECO:0007669"/>
    <property type="project" value="UniProtKB-SubCell"/>
</dbReference>
<sequence>MQVIVTFTTRLMMRIMNDDLVGLAAQLSYFFLLSLFPFLFFLITLVGFLPIEQVDILRFLNNYAPTQTAEMINQNLSEIVSRRDGGLLSFGIIGTIWAASNGINAIMRAFNSAYEVEEDRPFYLSRIISIVLTIAMIFVIVIAFLLPIFGKAIGVYLFSFVGLSNDFVDWWNMIRWIISSIVFFIVLLSLYKLAPNQFVSFHHAFPGAVFGTIGWQLVSLAFSYYVNTMGNYTAMYGSLGGVIVLMVWFFISGMIIIIGGEINAEIEQIKKDQKGR</sequence>
<evidence type="ECO:0000256" key="1">
    <source>
        <dbReference type="ARBA" id="ARBA00004651"/>
    </source>
</evidence>
<dbReference type="NCBIfam" id="TIGR00765">
    <property type="entry name" value="yihY_not_rbn"/>
    <property type="match status" value="1"/>
</dbReference>
<keyword evidence="8" id="KW-1185">Reference proteome</keyword>
<comment type="subcellular location">
    <subcellularLocation>
        <location evidence="1">Cell membrane</location>
        <topology evidence="1">Multi-pass membrane protein</topology>
    </subcellularLocation>
</comment>
<evidence type="ECO:0000256" key="4">
    <source>
        <dbReference type="ARBA" id="ARBA00022989"/>
    </source>
</evidence>
<keyword evidence="2" id="KW-1003">Cell membrane</keyword>
<dbReference type="EMBL" id="JAMQKB010000012">
    <property type="protein sequence ID" value="MDC3425248.1"/>
    <property type="molecule type" value="Genomic_DNA"/>
</dbReference>
<feature type="transmembrane region" description="Helical" evidence="6">
    <location>
        <begin position="203"/>
        <end position="226"/>
    </location>
</feature>
<protein>
    <submittedName>
        <fullName evidence="7">YihY/virulence factor BrkB family protein</fullName>
    </submittedName>
</protein>
<feature type="transmembrane region" description="Helical" evidence="6">
    <location>
        <begin position="127"/>
        <end position="150"/>
    </location>
</feature>
<dbReference type="RefSeq" id="WP_272437055.1">
    <property type="nucleotide sequence ID" value="NZ_JAMQKB010000012.1"/>
</dbReference>
<feature type="transmembrane region" description="Helical" evidence="6">
    <location>
        <begin position="238"/>
        <end position="260"/>
    </location>
</feature>
<comment type="caution">
    <text evidence="7">The sequence shown here is derived from an EMBL/GenBank/DDBJ whole genome shotgun (WGS) entry which is preliminary data.</text>
</comment>
<keyword evidence="5 6" id="KW-0472">Membrane</keyword>
<accession>A0A9X3WUV3</accession>
<proteinExistence type="predicted"/>
<evidence type="ECO:0000256" key="3">
    <source>
        <dbReference type="ARBA" id="ARBA00022692"/>
    </source>
</evidence>
<dbReference type="PANTHER" id="PTHR30213:SF0">
    <property type="entry name" value="UPF0761 MEMBRANE PROTEIN YIHY"/>
    <property type="match status" value="1"/>
</dbReference>
<keyword evidence="3 6" id="KW-0812">Transmembrane</keyword>
<keyword evidence="4 6" id="KW-1133">Transmembrane helix</keyword>
<evidence type="ECO:0000256" key="5">
    <source>
        <dbReference type="ARBA" id="ARBA00023136"/>
    </source>
</evidence>
<gene>
    <name evidence="7" type="ORF">NC797_12115</name>
</gene>
<dbReference type="PIRSF" id="PIRSF035875">
    <property type="entry name" value="RNase_BN"/>
    <property type="match status" value="1"/>
</dbReference>
<dbReference type="AlphaFoldDB" id="A0A9X3WUV3"/>
<evidence type="ECO:0000256" key="6">
    <source>
        <dbReference type="SAM" id="Phobius"/>
    </source>
</evidence>
<evidence type="ECO:0000313" key="8">
    <source>
        <dbReference type="Proteomes" id="UP001145050"/>
    </source>
</evidence>
<feature type="transmembrane region" description="Helical" evidence="6">
    <location>
        <begin position="86"/>
        <end position="106"/>
    </location>
</feature>
<evidence type="ECO:0000313" key="7">
    <source>
        <dbReference type="EMBL" id="MDC3425248.1"/>
    </source>
</evidence>
<organism evidence="7 8">
    <name type="scientific">Terrihalobacillus insolitus</name>
    <dbReference type="NCBI Taxonomy" id="2950438"/>
    <lineage>
        <taxon>Bacteria</taxon>
        <taxon>Bacillati</taxon>
        <taxon>Bacillota</taxon>
        <taxon>Bacilli</taxon>
        <taxon>Bacillales</taxon>
        <taxon>Bacillaceae</taxon>
        <taxon>Terrihalobacillus</taxon>
    </lineage>
</organism>
<reference evidence="7" key="1">
    <citation type="submission" date="2022-06" db="EMBL/GenBank/DDBJ databases">
        <title>Aquibacillus sp. a new bacterium isolated from soil saline samples.</title>
        <authorList>
            <person name="Galisteo C."/>
            <person name="De La Haba R."/>
            <person name="Sanchez-Porro C."/>
            <person name="Ventosa A."/>
        </authorList>
    </citation>
    <scope>NUCLEOTIDE SEQUENCE</scope>
    <source>
        <strain evidence="7">3ASR75-11</strain>
    </source>
</reference>
<dbReference type="PANTHER" id="PTHR30213">
    <property type="entry name" value="INNER MEMBRANE PROTEIN YHJD"/>
    <property type="match status" value="1"/>
</dbReference>
<evidence type="ECO:0000256" key="2">
    <source>
        <dbReference type="ARBA" id="ARBA00022475"/>
    </source>
</evidence>
<feature type="transmembrane region" description="Helical" evidence="6">
    <location>
        <begin position="170"/>
        <end position="191"/>
    </location>
</feature>
<dbReference type="Proteomes" id="UP001145050">
    <property type="component" value="Unassembled WGS sequence"/>
</dbReference>